<protein>
    <submittedName>
        <fullName evidence="7">Glucosylceramidase</fullName>
    </submittedName>
</protein>
<dbReference type="eggNOG" id="COG5520">
    <property type="taxonomic scope" value="Bacteria"/>
</dbReference>
<sequence>MNSACKSVIKKLTLITYPNQNIKFSGTIIKTIVYEEIHFICRCDCLNSLFNKKTGNPTGHTGTKTDMELWLTTGNRSSLLELQKQPLNFGNGEAGLATITVNDQKKYQTIDGFGYTLTGGSASLINGLDNNTKDALLKELFSLEGNGIGVNYLRVSIGGSDLSADTFTYNELPKGQTDINQDKFSMAEEMKDLVPILKKIVALQPDIKILGSPWTAPTWMKTNGSFKGGELKPEYYVSYAKYLIKYIHAMKKEGITIDAITIQNEPLHPGNVPSMYMEAKTQADFIKKALGPEFKAAGIKTKIIIYDHNADRPDYPIDILNDPEAKKYVDGSAFHLYGGDISALSKVHEAHPDKNLYFTEQWVGGPSKFDEDLKWHVSTLIIGATRNWSRNVLEWNIAADPAYKPHTVGGCTTCLGAITISPEVSRNVAYYVIGHASKFVPANSVRIESNLPEALPNVAFLRPDGKKVVIAVNNDHTEKRFNIADKDRQVTVSLPAGAAGTFVW</sequence>
<name>A0A081PBF3_9SPHI</name>
<dbReference type="InterPro" id="IPR033453">
    <property type="entry name" value="Glyco_hydro_30_TIM-barrel"/>
</dbReference>
<gene>
    <name evidence="7" type="ORF">N180_19275</name>
</gene>
<dbReference type="AlphaFoldDB" id="A0A081PBF3"/>
<keyword evidence="4" id="KW-0326">Glycosidase</keyword>
<comment type="similarity">
    <text evidence="1 4">Belongs to the glycosyl hydrolase 30 family.</text>
</comment>
<evidence type="ECO:0000313" key="8">
    <source>
        <dbReference type="Proteomes" id="UP000028007"/>
    </source>
</evidence>
<dbReference type="PANTHER" id="PTHR11069">
    <property type="entry name" value="GLUCOSYLCERAMIDASE"/>
    <property type="match status" value="1"/>
</dbReference>
<dbReference type="GO" id="GO:0006680">
    <property type="term" value="P:glucosylceramide catabolic process"/>
    <property type="evidence" value="ECO:0007669"/>
    <property type="project" value="TreeGrafter"/>
</dbReference>
<feature type="domain" description="Glycosyl hydrolase family 30 beta sandwich" evidence="6">
    <location>
        <begin position="443"/>
        <end position="502"/>
    </location>
</feature>
<dbReference type="InterPro" id="IPR013780">
    <property type="entry name" value="Glyco_hydro_b"/>
</dbReference>
<keyword evidence="8" id="KW-1185">Reference proteome</keyword>
<dbReference type="Gene3D" id="2.60.40.1180">
    <property type="entry name" value="Golgi alpha-mannosidase II"/>
    <property type="match status" value="1"/>
</dbReference>
<dbReference type="InterPro" id="IPR001139">
    <property type="entry name" value="Glyco_hydro_30"/>
</dbReference>
<keyword evidence="2" id="KW-0732">Signal</keyword>
<evidence type="ECO:0000259" key="5">
    <source>
        <dbReference type="Pfam" id="PF02055"/>
    </source>
</evidence>
<dbReference type="PANTHER" id="PTHR11069:SF23">
    <property type="entry name" value="LYSOSOMAL ACID GLUCOSYLCERAMIDASE"/>
    <property type="match status" value="1"/>
</dbReference>
<dbReference type="EMBL" id="JNFF01000120">
    <property type="protein sequence ID" value="KEQ28026.1"/>
    <property type="molecule type" value="Genomic_DNA"/>
</dbReference>
<evidence type="ECO:0000259" key="6">
    <source>
        <dbReference type="Pfam" id="PF17189"/>
    </source>
</evidence>
<evidence type="ECO:0000256" key="3">
    <source>
        <dbReference type="ARBA" id="ARBA00022801"/>
    </source>
</evidence>
<dbReference type="Proteomes" id="UP000028007">
    <property type="component" value="Unassembled WGS sequence"/>
</dbReference>
<reference evidence="7 8" key="1">
    <citation type="journal article" date="1992" name="Int. J. Syst. Bacteriol.">
        <title>Sphingobacterium antarcticus sp. nov. a Psychrotrophic Bacterium from the Soils of Schirmacher Oasis, Antarctica.</title>
        <authorList>
            <person name="Shivaji S."/>
            <person name="Ray M.K."/>
            <person name="Rao N.S."/>
            <person name="Saiserr L."/>
            <person name="Jagannadham M.V."/>
            <person name="Kumar G.S."/>
            <person name="Reddy G."/>
            <person name="Bhargava P.M."/>
        </authorList>
    </citation>
    <scope>NUCLEOTIDE SEQUENCE [LARGE SCALE GENOMIC DNA]</scope>
    <source>
        <strain evidence="7 8">4BY</strain>
    </source>
</reference>
<evidence type="ECO:0000313" key="7">
    <source>
        <dbReference type="EMBL" id="KEQ28026.1"/>
    </source>
</evidence>
<dbReference type="GO" id="GO:0016020">
    <property type="term" value="C:membrane"/>
    <property type="evidence" value="ECO:0007669"/>
    <property type="project" value="GOC"/>
</dbReference>
<feature type="domain" description="Glycosyl hydrolase family 30 TIM-barrel" evidence="5">
    <location>
        <begin position="110"/>
        <end position="440"/>
    </location>
</feature>
<dbReference type="GO" id="GO:0004348">
    <property type="term" value="F:glucosylceramidase activity"/>
    <property type="evidence" value="ECO:0007669"/>
    <property type="project" value="InterPro"/>
</dbReference>
<organism evidence="7 8">
    <name type="scientific">Pedobacter antarcticus 4BY</name>
    <dbReference type="NCBI Taxonomy" id="1358423"/>
    <lineage>
        <taxon>Bacteria</taxon>
        <taxon>Pseudomonadati</taxon>
        <taxon>Bacteroidota</taxon>
        <taxon>Sphingobacteriia</taxon>
        <taxon>Sphingobacteriales</taxon>
        <taxon>Sphingobacteriaceae</taxon>
        <taxon>Pedobacter</taxon>
    </lineage>
</organism>
<evidence type="ECO:0000256" key="1">
    <source>
        <dbReference type="ARBA" id="ARBA00005382"/>
    </source>
</evidence>
<evidence type="ECO:0000256" key="2">
    <source>
        <dbReference type="ARBA" id="ARBA00022729"/>
    </source>
</evidence>
<dbReference type="SUPFAM" id="SSF51445">
    <property type="entry name" value="(Trans)glycosidases"/>
    <property type="match status" value="1"/>
</dbReference>
<dbReference type="InterPro" id="IPR033452">
    <property type="entry name" value="GH30_C"/>
</dbReference>
<proteinExistence type="inferred from homology"/>
<comment type="caution">
    <text evidence="7">The sequence shown here is derived from an EMBL/GenBank/DDBJ whole genome shotgun (WGS) entry which is preliminary data.</text>
</comment>
<dbReference type="Pfam" id="PF17189">
    <property type="entry name" value="Glyco_hydro_30C"/>
    <property type="match status" value="1"/>
</dbReference>
<evidence type="ECO:0000256" key="4">
    <source>
        <dbReference type="RuleBase" id="RU361188"/>
    </source>
</evidence>
<accession>A0A081PBF3</accession>
<dbReference type="InterPro" id="IPR017853">
    <property type="entry name" value="GH"/>
</dbReference>
<dbReference type="Gene3D" id="3.20.20.80">
    <property type="entry name" value="Glycosidases"/>
    <property type="match status" value="1"/>
</dbReference>
<keyword evidence="3 4" id="KW-0378">Hydrolase</keyword>
<dbReference type="Pfam" id="PF02055">
    <property type="entry name" value="Glyco_hydro_30"/>
    <property type="match status" value="1"/>
</dbReference>